<name>A0A383RC97_PAEAL</name>
<gene>
    <name evidence="1" type="ORF">PBLR_12644</name>
</gene>
<dbReference type="EMBL" id="LS992241">
    <property type="protein sequence ID" value="SYX84222.1"/>
    <property type="molecule type" value="Genomic_DNA"/>
</dbReference>
<protein>
    <submittedName>
        <fullName evidence="1">Uncharacterized protein</fullName>
    </submittedName>
</protein>
<organism evidence="1 2">
    <name type="scientific">Paenibacillus alvei</name>
    <name type="common">Bacillus alvei</name>
    <dbReference type="NCBI Taxonomy" id="44250"/>
    <lineage>
        <taxon>Bacteria</taxon>
        <taxon>Bacillati</taxon>
        <taxon>Bacillota</taxon>
        <taxon>Bacilli</taxon>
        <taxon>Bacillales</taxon>
        <taxon>Paenibacillaceae</taxon>
        <taxon>Paenibacillus</taxon>
    </lineage>
</organism>
<proteinExistence type="predicted"/>
<sequence>MKGLVAAQLHTILKEHKDMQAVGLTEDGQQDIALCVELSPQFVLVEPDMRDKKEKPDE</sequence>
<dbReference type="Proteomes" id="UP000304148">
    <property type="component" value="Chromosome"/>
</dbReference>
<evidence type="ECO:0000313" key="2">
    <source>
        <dbReference type="Proteomes" id="UP000304148"/>
    </source>
</evidence>
<accession>A0A383RC97</accession>
<dbReference type="RefSeq" id="WP_172619485.1">
    <property type="nucleotide sequence ID" value="NZ_LS992241.1"/>
</dbReference>
<dbReference type="AlphaFoldDB" id="A0A383RC97"/>
<reference evidence="2" key="1">
    <citation type="submission" date="2018-08" db="EMBL/GenBank/DDBJ databases">
        <authorList>
            <person name="Chevrot R."/>
        </authorList>
    </citation>
    <scope>NUCLEOTIDE SEQUENCE [LARGE SCALE GENOMIC DNA]</scope>
</reference>
<evidence type="ECO:0000313" key="1">
    <source>
        <dbReference type="EMBL" id="SYX84222.1"/>
    </source>
</evidence>